<evidence type="ECO:0000313" key="3">
    <source>
        <dbReference type="EMBL" id="ANU22537.1"/>
    </source>
</evidence>
<dbReference type="EMBL" id="CP016543">
    <property type="protein sequence ID" value="ANU22537.1"/>
    <property type="molecule type" value="Genomic_DNA"/>
</dbReference>
<dbReference type="STRING" id="414778.BCM40_03845"/>
<keyword evidence="4" id="KW-1185">Reference proteome</keyword>
<dbReference type="InterPro" id="IPR050807">
    <property type="entry name" value="TransReg_Diox_bact_type"/>
</dbReference>
<dbReference type="KEGG" id="pdg:BCM40_03845"/>
<dbReference type="PANTHER" id="PTHR46797:SF1">
    <property type="entry name" value="METHYLPHOSPHONATE SYNTHASE"/>
    <property type="match status" value="1"/>
</dbReference>
<evidence type="ECO:0000313" key="4">
    <source>
        <dbReference type="Proteomes" id="UP000092495"/>
    </source>
</evidence>
<evidence type="ECO:0000256" key="1">
    <source>
        <dbReference type="ARBA" id="ARBA00023125"/>
    </source>
</evidence>
<dbReference type="InterPro" id="IPR001387">
    <property type="entry name" value="Cro/C1-type_HTH"/>
</dbReference>
<dbReference type="Proteomes" id="UP000092495">
    <property type="component" value="Chromosome"/>
</dbReference>
<accession>A0A1C7EGM8</accession>
<proteinExistence type="predicted"/>
<dbReference type="PROSITE" id="PS50943">
    <property type="entry name" value="HTH_CROC1"/>
    <property type="match status" value="1"/>
</dbReference>
<protein>
    <submittedName>
        <fullName evidence="3">Transcriptional regulator</fullName>
    </submittedName>
</protein>
<dbReference type="Gene3D" id="1.10.260.40">
    <property type="entry name" value="lambda repressor-like DNA-binding domains"/>
    <property type="match status" value="1"/>
</dbReference>
<dbReference type="GO" id="GO:0005829">
    <property type="term" value="C:cytosol"/>
    <property type="evidence" value="ECO:0007669"/>
    <property type="project" value="TreeGrafter"/>
</dbReference>
<dbReference type="PANTHER" id="PTHR46797">
    <property type="entry name" value="HTH-TYPE TRANSCRIPTIONAL REGULATOR"/>
    <property type="match status" value="1"/>
</dbReference>
<organism evidence="3 4">
    <name type="scientific">Planococcus donghaensis</name>
    <dbReference type="NCBI Taxonomy" id="414778"/>
    <lineage>
        <taxon>Bacteria</taxon>
        <taxon>Bacillati</taxon>
        <taxon>Bacillota</taxon>
        <taxon>Bacilli</taxon>
        <taxon>Bacillales</taxon>
        <taxon>Caryophanaceae</taxon>
        <taxon>Planococcus</taxon>
    </lineage>
</organism>
<reference evidence="3" key="1">
    <citation type="submission" date="2016-10" db="EMBL/GenBank/DDBJ databases">
        <authorList>
            <person name="See-Too W.S."/>
        </authorList>
    </citation>
    <scope>NUCLEOTIDE SEQUENCE</scope>
    <source>
        <strain evidence="3">DSM 22276</strain>
    </source>
</reference>
<dbReference type="CDD" id="cd00093">
    <property type="entry name" value="HTH_XRE"/>
    <property type="match status" value="1"/>
</dbReference>
<gene>
    <name evidence="3" type="ORF">BCM40_03845</name>
</gene>
<dbReference type="SUPFAM" id="SSF47413">
    <property type="entry name" value="lambda repressor-like DNA-binding domains"/>
    <property type="match status" value="1"/>
</dbReference>
<name>A0A1C7EGM8_9BACL</name>
<evidence type="ECO:0000259" key="2">
    <source>
        <dbReference type="PROSITE" id="PS50943"/>
    </source>
</evidence>
<dbReference type="Pfam" id="PF01381">
    <property type="entry name" value="HTH_3"/>
    <property type="match status" value="1"/>
</dbReference>
<sequence>MERIGQKIKELREEHQLSVDELASNLGIAKSVVWGYESAKKQVSVSHLQLIADYFKVTVDYILERNQPTDQLDLIQLNDLNSVNLVVDDHPLSKEEIADVTSYLQVKRRLKEEGMLQEKQAAK</sequence>
<dbReference type="GO" id="GO:0003700">
    <property type="term" value="F:DNA-binding transcription factor activity"/>
    <property type="evidence" value="ECO:0007669"/>
    <property type="project" value="TreeGrafter"/>
</dbReference>
<dbReference type="InterPro" id="IPR010982">
    <property type="entry name" value="Lambda_DNA-bd_dom_sf"/>
</dbReference>
<feature type="domain" description="HTH cro/C1-type" evidence="2">
    <location>
        <begin position="8"/>
        <end position="62"/>
    </location>
</feature>
<keyword evidence="1" id="KW-0238">DNA-binding</keyword>
<dbReference type="SMART" id="SM00530">
    <property type="entry name" value="HTH_XRE"/>
    <property type="match status" value="1"/>
</dbReference>
<dbReference type="RefSeq" id="WP_065525642.1">
    <property type="nucleotide sequence ID" value="NZ_CP016543.2"/>
</dbReference>
<dbReference type="AlphaFoldDB" id="A0A1C7EGM8"/>
<dbReference type="GO" id="GO:0003677">
    <property type="term" value="F:DNA binding"/>
    <property type="evidence" value="ECO:0007669"/>
    <property type="project" value="UniProtKB-KW"/>
</dbReference>
<dbReference type="OrthoDB" id="8115576at2"/>